<dbReference type="PANTHER" id="PTHR10579:SF43">
    <property type="entry name" value="ZINC FINGER (C3HC4-TYPE RING FINGER) FAMILY PROTEIN"/>
    <property type="match status" value="1"/>
</dbReference>
<evidence type="ECO:0000256" key="2">
    <source>
        <dbReference type="SAM" id="SignalP"/>
    </source>
</evidence>
<dbReference type="PROSITE" id="PS51257">
    <property type="entry name" value="PROKAR_LIPOPROTEIN"/>
    <property type="match status" value="1"/>
</dbReference>
<keyword evidence="5" id="KW-1185">Reference proteome</keyword>
<dbReference type="Gene3D" id="3.40.50.410">
    <property type="entry name" value="von Willebrand factor, type A domain"/>
    <property type="match status" value="1"/>
</dbReference>
<sequence>MTPKVKARKALWTGAAAIALIVAACAEFGTEGGVEQEESGGQADQSADQNSPPTPPPSPEPAAEMAGLRVTAASMGGPQSFPQPRPGDIDRERYEDADPNPVVATAEEPVSTFSIDVDTASYAVARRYLNDGVLPPRDAIRPEEVINYFEYDYPLPDNSDQPFAADVTVTPNPWNADTQLMHVGIQGYDVIPEEQPRANLVFLIDVSGSMSSDDKLPLALQGLRMLLGELDEDDTVAIAVYAGAAGVVLEPTPVSERQTILAALDRLEAGGSTAGGEGLRLAYSLAEQNLDEDAVNRVMLVTDGDFNVGITQDERLEDFVARKRESGVYLSVMGFGRGNYNDRLMQTIAQAGDGTAAYVDTLQEARRVLVEEASSTLFPIADDVKIQVEFNPARVAEYRLIGYETRMLERADFSNDAVDAGEIGSGHSVTAIYEIVPPDSPARLLEPLRYEAEPQPVDSSGEIAFLRIRHKRPGEDESRLYEHPVTDLDAVSDFADADQEVRFAVAAAAYAQLLRGDPYLNDFGFSDVVEIAQAARGEDPFGYRAEFVQLARLAETAAAQERLHRPGRGE</sequence>
<reference evidence="5" key="1">
    <citation type="submission" date="2018-05" db="EMBL/GenBank/DDBJ databases">
        <authorList>
            <person name="Liu B.-T."/>
        </authorList>
    </citation>
    <scope>NUCLEOTIDE SEQUENCE [LARGE SCALE GENOMIC DNA]</scope>
    <source>
        <strain evidence="5">WD6-1</strain>
    </source>
</reference>
<name>A0A2U2BU49_9PROT</name>
<feature type="domain" description="VWFA" evidence="3">
    <location>
        <begin position="199"/>
        <end position="377"/>
    </location>
</feature>
<feature type="region of interest" description="Disordered" evidence="1">
    <location>
        <begin position="31"/>
        <end position="105"/>
    </location>
</feature>
<dbReference type="EMBL" id="QEXV01000003">
    <property type="protein sequence ID" value="PWE17504.1"/>
    <property type="molecule type" value="Genomic_DNA"/>
</dbReference>
<dbReference type="PANTHER" id="PTHR10579">
    <property type="entry name" value="CALCIUM-ACTIVATED CHLORIDE CHANNEL REGULATOR"/>
    <property type="match status" value="1"/>
</dbReference>
<dbReference type="SUPFAM" id="SSF53300">
    <property type="entry name" value="vWA-like"/>
    <property type="match status" value="1"/>
</dbReference>
<dbReference type="SMART" id="SM00327">
    <property type="entry name" value="VWA"/>
    <property type="match status" value="1"/>
</dbReference>
<dbReference type="OrthoDB" id="9805121at2"/>
<dbReference type="Pfam" id="PF12034">
    <property type="entry name" value="YfbK_C"/>
    <property type="match status" value="1"/>
</dbReference>
<evidence type="ECO:0000256" key="1">
    <source>
        <dbReference type="SAM" id="MobiDB-lite"/>
    </source>
</evidence>
<evidence type="ECO:0000259" key="3">
    <source>
        <dbReference type="PROSITE" id="PS50234"/>
    </source>
</evidence>
<comment type="caution">
    <text evidence="4">The sequence shown here is derived from an EMBL/GenBank/DDBJ whole genome shotgun (WGS) entry which is preliminary data.</text>
</comment>
<dbReference type="InterPro" id="IPR022156">
    <property type="entry name" value="Uncharacterised_YfbK_N"/>
</dbReference>
<dbReference type="CDD" id="cd01465">
    <property type="entry name" value="vWA_subgroup"/>
    <property type="match status" value="1"/>
</dbReference>
<evidence type="ECO:0000313" key="5">
    <source>
        <dbReference type="Proteomes" id="UP000245168"/>
    </source>
</evidence>
<evidence type="ECO:0000313" key="4">
    <source>
        <dbReference type="EMBL" id="PWE17504.1"/>
    </source>
</evidence>
<dbReference type="Pfam" id="PF00092">
    <property type="entry name" value="VWA"/>
    <property type="match status" value="1"/>
</dbReference>
<organism evidence="4 5">
    <name type="scientific">Marinicauda salina</name>
    <dbReference type="NCBI Taxonomy" id="2135793"/>
    <lineage>
        <taxon>Bacteria</taxon>
        <taxon>Pseudomonadati</taxon>
        <taxon>Pseudomonadota</taxon>
        <taxon>Alphaproteobacteria</taxon>
        <taxon>Maricaulales</taxon>
        <taxon>Maricaulaceae</taxon>
        <taxon>Marinicauda</taxon>
    </lineage>
</organism>
<dbReference type="AlphaFoldDB" id="A0A2U2BU49"/>
<dbReference type="InterPro" id="IPR036465">
    <property type="entry name" value="vWFA_dom_sf"/>
</dbReference>
<feature type="signal peptide" evidence="2">
    <location>
        <begin position="1"/>
        <end position="26"/>
    </location>
</feature>
<gene>
    <name evidence="4" type="ORF">DDZ18_07480</name>
</gene>
<dbReference type="InterPro" id="IPR051266">
    <property type="entry name" value="CLCR"/>
</dbReference>
<feature type="compositionally biased region" description="Basic and acidic residues" evidence="1">
    <location>
        <begin position="87"/>
        <end position="96"/>
    </location>
</feature>
<feature type="chain" id="PRO_5015514719" evidence="2">
    <location>
        <begin position="27"/>
        <end position="570"/>
    </location>
</feature>
<dbReference type="RefSeq" id="WP_109252735.1">
    <property type="nucleotide sequence ID" value="NZ_QEXV01000003.1"/>
</dbReference>
<dbReference type="InterPro" id="IPR002035">
    <property type="entry name" value="VWF_A"/>
</dbReference>
<dbReference type="PROSITE" id="PS50234">
    <property type="entry name" value="VWFA"/>
    <property type="match status" value="1"/>
</dbReference>
<protein>
    <submittedName>
        <fullName evidence="4">VWA domain-containing protein</fullName>
    </submittedName>
</protein>
<dbReference type="Proteomes" id="UP000245168">
    <property type="component" value="Unassembled WGS sequence"/>
</dbReference>
<dbReference type="InterPro" id="IPR021908">
    <property type="entry name" value="YfbK_C"/>
</dbReference>
<accession>A0A2U2BU49</accession>
<keyword evidence="2" id="KW-0732">Signal</keyword>
<proteinExistence type="predicted"/>
<dbReference type="Pfam" id="PF12450">
    <property type="entry name" value="vWF_A"/>
    <property type="match status" value="1"/>
</dbReference>